<comment type="caution">
    <text evidence="1">The sequence shown here is derived from an EMBL/GenBank/DDBJ whole genome shotgun (WGS) entry which is preliminary data.</text>
</comment>
<sequence>MTSLEDINDPTKAINAALILFAKAFQLTTPTNNNQRTSSNPRNRQITQPVAHNQQGYNAWQNGGIQVDQNAVQNAGVQSGGNQNGLVVVPGIANQSQTGNIVAARAEGTGNENQARCYM</sequence>
<proteinExistence type="predicted"/>
<dbReference type="AlphaFoldDB" id="A0A6L2N4Q8"/>
<evidence type="ECO:0008006" key="2">
    <source>
        <dbReference type="Google" id="ProtNLM"/>
    </source>
</evidence>
<reference evidence="1" key="1">
    <citation type="journal article" date="2019" name="Sci. Rep.">
        <title>Draft genome of Tanacetum cinerariifolium, the natural source of mosquito coil.</title>
        <authorList>
            <person name="Yamashiro T."/>
            <person name="Shiraishi A."/>
            <person name="Satake H."/>
            <person name="Nakayama K."/>
        </authorList>
    </citation>
    <scope>NUCLEOTIDE SEQUENCE</scope>
</reference>
<gene>
    <name evidence="1" type="ORF">Tci_053146</name>
</gene>
<dbReference type="EMBL" id="BKCJ010008223">
    <property type="protein sequence ID" value="GEU81168.1"/>
    <property type="molecule type" value="Genomic_DNA"/>
</dbReference>
<name>A0A6L2N4Q8_TANCI</name>
<protein>
    <recommendedName>
        <fullName evidence="2">Gag-Pol polyprotein</fullName>
    </recommendedName>
</protein>
<accession>A0A6L2N4Q8</accession>
<organism evidence="1">
    <name type="scientific">Tanacetum cinerariifolium</name>
    <name type="common">Dalmatian daisy</name>
    <name type="synonym">Chrysanthemum cinerariifolium</name>
    <dbReference type="NCBI Taxonomy" id="118510"/>
    <lineage>
        <taxon>Eukaryota</taxon>
        <taxon>Viridiplantae</taxon>
        <taxon>Streptophyta</taxon>
        <taxon>Embryophyta</taxon>
        <taxon>Tracheophyta</taxon>
        <taxon>Spermatophyta</taxon>
        <taxon>Magnoliopsida</taxon>
        <taxon>eudicotyledons</taxon>
        <taxon>Gunneridae</taxon>
        <taxon>Pentapetalae</taxon>
        <taxon>asterids</taxon>
        <taxon>campanulids</taxon>
        <taxon>Asterales</taxon>
        <taxon>Asteraceae</taxon>
        <taxon>Asteroideae</taxon>
        <taxon>Anthemideae</taxon>
        <taxon>Anthemidinae</taxon>
        <taxon>Tanacetum</taxon>
    </lineage>
</organism>
<evidence type="ECO:0000313" key="1">
    <source>
        <dbReference type="EMBL" id="GEU81168.1"/>
    </source>
</evidence>